<evidence type="ECO:0000259" key="3">
    <source>
        <dbReference type="Pfam" id="PF22754"/>
    </source>
</evidence>
<dbReference type="EnsemblPlants" id="EMT29603">
    <property type="protein sequence ID" value="EMT29603"/>
    <property type="gene ID" value="F775_43064"/>
</dbReference>
<name>M8C6B1_AEGTA</name>
<keyword evidence="2" id="KW-0539">Nucleus</keyword>
<dbReference type="AlphaFoldDB" id="M8C6B1"/>
<organism evidence="4">
    <name type="scientific">Aegilops tauschii</name>
    <name type="common">Tausch's goatgrass</name>
    <name type="synonym">Aegilops squarrosa</name>
    <dbReference type="NCBI Taxonomy" id="37682"/>
    <lineage>
        <taxon>Eukaryota</taxon>
        <taxon>Viridiplantae</taxon>
        <taxon>Streptophyta</taxon>
        <taxon>Embryophyta</taxon>
        <taxon>Tracheophyta</taxon>
        <taxon>Spermatophyta</taxon>
        <taxon>Magnoliopsida</taxon>
        <taxon>Liliopsida</taxon>
        <taxon>Poales</taxon>
        <taxon>Poaceae</taxon>
        <taxon>BOP clade</taxon>
        <taxon>Pooideae</taxon>
        <taxon>Triticodae</taxon>
        <taxon>Triticeae</taxon>
        <taxon>Triticinae</taxon>
        <taxon>Aegilops</taxon>
    </lineage>
</organism>
<dbReference type="ExpressionAtlas" id="M8C6B1">
    <property type="expression patterns" value="baseline"/>
</dbReference>
<proteinExistence type="predicted"/>
<reference evidence="4" key="1">
    <citation type="submission" date="2015-06" db="UniProtKB">
        <authorList>
            <consortium name="EnsemblPlants"/>
        </authorList>
    </citation>
    <scope>IDENTIFICATION</scope>
</reference>
<evidence type="ECO:0000313" key="4">
    <source>
        <dbReference type="EnsemblPlants" id="EMT29603"/>
    </source>
</evidence>
<sequence length="174" mass="18685">MEASQSAIAYWGGARIEANDHYTGERHMEVEVSVLESAAGAKDNYGDGLSVEQVSSAQRKKVKRAVSITSMNDALLAAAVVVTSLPVEVLELRVPEVSEKLLVVSMTCSKKRGAMTKVCSALEELCPMVIIANITSISDCSMHTLFVKVVARRAIQDTTCGAPTRPCRNAELDV</sequence>
<accession>M8C6B1</accession>
<dbReference type="GO" id="GO:0005634">
    <property type="term" value="C:nucleus"/>
    <property type="evidence" value="ECO:0007669"/>
    <property type="project" value="UniProtKB-SubCell"/>
</dbReference>
<feature type="domain" description="Plant bHLH transcription factor ACT-like" evidence="3">
    <location>
        <begin position="91"/>
        <end position="149"/>
    </location>
</feature>
<protein>
    <recommendedName>
        <fullName evidence="3">Plant bHLH transcription factor ACT-like domain-containing protein</fullName>
    </recommendedName>
</protein>
<comment type="subcellular location">
    <subcellularLocation>
        <location evidence="1">Nucleus</location>
    </subcellularLocation>
</comment>
<dbReference type="InterPro" id="IPR054502">
    <property type="entry name" value="bHLH-TF_ACT-like_plant"/>
</dbReference>
<evidence type="ECO:0000256" key="1">
    <source>
        <dbReference type="ARBA" id="ARBA00004123"/>
    </source>
</evidence>
<evidence type="ECO:0000256" key="2">
    <source>
        <dbReference type="ARBA" id="ARBA00023242"/>
    </source>
</evidence>
<dbReference type="Pfam" id="PF22754">
    <property type="entry name" value="bHLH-TF_ACT-like_plant"/>
    <property type="match status" value="1"/>
</dbReference>